<evidence type="ECO:0000256" key="10">
    <source>
        <dbReference type="SAM" id="Phobius"/>
    </source>
</evidence>
<evidence type="ECO:0000256" key="6">
    <source>
        <dbReference type="ARBA" id="ARBA00023136"/>
    </source>
</evidence>
<dbReference type="AlphaFoldDB" id="A0A4S4LQI7"/>
<dbReference type="SUPFAM" id="SSF49899">
    <property type="entry name" value="Concanavalin A-like lectins/glucanases"/>
    <property type="match status" value="1"/>
</dbReference>
<gene>
    <name evidence="12" type="ORF">EW146_g6466</name>
</gene>
<feature type="domain" description="GH16" evidence="11">
    <location>
        <begin position="145"/>
        <end position="543"/>
    </location>
</feature>
<keyword evidence="6 10" id="KW-0472">Membrane</keyword>
<protein>
    <recommendedName>
        <fullName evidence="11">GH16 domain-containing protein</fullName>
    </recommendedName>
</protein>
<dbReference type="InterPro" id="IPR000757">
    <property type="entry name" value="Beta-glucanase-like"/>
</dbReference>
<keyword evidence="5 10" id="KW-1133">Transmembrane helix</keyword>
<evidence type="ECO:0000256" key="9">
    <source>
        <dbReference type="SAM" id="MobiDB-lite"/>
    </source>
</evidence>
<dbReference type="GO" id="GO:0015926">
    <property type="term" value="F:glucosidase activity"/>
    <property type="evidence" value="ECO:0007669"/>
    <property type="project" value="TreeGrafter"/>
</dbReference>
<evidence type="ECO:0000313" key="12">
    <source>
        <dbReference type="EMBL" id="THH13791.1"/>
    </source>
</evidence>
<keyword evidence="7" id="KW-0325">Glycoprotein</keyword>
<proteinExistence type="inferred from homology"/>
<comment type="similarity">
    <text evidence="2">Belongs to the SKN1/KRE6 family.</text>
</comment>
<dbReference type="GO" id="GO:0031505">
    <property type="term" value="P:fungal-type cell wall organization"/>
    <property type="evidence" value="ECO:0007669"/>
    <property type="project" value="TreeGrafter"/>
</dbReference>
<evidence type="ECO:0000313" key="13">
    <source>
        <dbReference type="Proteomes" id="UP000310158"/>
    </source>
</evidence>
<keyword evidence="4" id="KW-0735">Signal-anchor</keyword>
<evidence type="ECO:0000259" key="11">
    <source>
        <dbReference type="PROSITE" id="PS51762"/>
    </source>
</evidence>
<comment type="subcellular location">
    <subcellularLocation>
        <location evidence="1">Membrane</location>
        <topology evidence="1">Single-pass type II membrane protein</topology>
    </subcellularLocation>
</comment>
<evidence type="ECO:0000256" key="4">
    <source>
        <dbReference type="ARBA" id="ARBA00022968"/>
    </source>
</evidence>
<keyword evidence="8" id="KW-0961">Cell wall biogenesis/degradation</keyword>
<dbReference type="GO" id="GO:0005789">
    <property type="term" value="C:endoplasmic reticulum membrane"/>
    <property type="evidence" value="ECO:0007669"/>
    <property type="project" value="TreeGrafter"/>
</dbReference>
<dbReference type="Gene3D" id="2.60.120.200">
    <property type="match status" value="2"/>
</dbReference>
<dbReference type="OrthoDB" id="412647at2759"/>
<dbReference type="EMBL" id="SGPL01000325">
    <property type="protein sequence ID" value="THH13791.1"/>
    <property type="molecule type" value="Genomic_DNA"/>
</dbReference>
<keyword evidence="13" id="KW-1185">Reference proteome</keyword>
<evidence type="ECO:0000256" key="1">
    <source>
        <dbReference type="ARBA" id="ARBA00004606"/>
    </source>
</evidence>
<name>A0A4S4LQI7_9AGAM</name>
<dbReference type="InterPro" id="IPR005629">
    <property type="entry name" value="Skn1/Kre6/Sbg1"/>
</dbReference>
<evidence type="ECO:0000256" key="3">
    <source>
        <dbReference type="ARBA" id="ARBA00022692"/>
    </source>
</evidence>
<dbReference type="FunFam" id="2.60.120.200:FF:000135">
    <property type="entry name" value="Related to KRE6-glucan synthase subunit"/>
    <property type="match status" value="1"/>
</dbReference>
<organism evidence="12 13">
    <name type="scientific">Bondarzewia mesenterica</name>
    <dbReference type="NCBI Taxonomy" id="1095465"/>
    <lineage>
        <taxon>Eukaryota</taxon>
        <taxon>Fungi</taxon>
        <taxon>Dikarya</taxon>
        <taxon>Basidiomycota</taxon>
        <taxon>Agaricomycotina</taxon>
        <taxon>Agaricomycetes</taxon>
        <taxon>Russulales</taxon>
        <taxon>Bondarzewiaceae</taxon>
        <taxon>Bondarzewia</taxon>
    </lineage>
</organism>
<feature type="region of interest" description="Disordered" evidence="9">
    <location>
        <begin position="39"/>
        <end position="59"/>
    </location>
</feature>
<dbReference type="InterPro" id="IPR013320">
    <property type="entry name" value="ConA-like_dom_sf"/>
</dbReference>
<comment type="caution">
    <text evidence="12">The sequence shown here is derived from an EMBL/GenBank/DDBJ whole genome shotgun (WGS) entry which is preliminary data.</text>
</comment>
<dbReference type="PANTHER" id="PTHR31361">
    <property type="entry name" value="BETA-GLUCAN SYNTHESIS-ASSOCIATED PROTEIN KRE6-RELATED"/>
    <property type="match status" value="1"/>
</dbReference>
<dbReference type="Pfam" id="PF03935">
    <property type="entry name" value="SKN1_KRE6_Sbg1"/>
    <property type="match status" value="1"/>
</dbReference>
<evidence type="ECO:0000256" key="8">
    <source>
        <dbReference type="ARBA" id="ARBA00023316"/>
    </source>
</evidence>
<evidence type="ECO:0000256" key="5">
    <source>
        <dbReference type="ARBA" id="ARBA00022989"/>
    </source>
</evidence>
<dbReference type="GO" id="GO:0006078">
    <property type="term" value="P:(1-&gt;6)-beta-D-glucan biosynthetic process"/>
    <property type="evidence" value="ECO:0007669"/>
    <property type="project" value="TreeGrafter"/>
</dbReference>
<feature type="transmembrane region" description="Helical" evidence="10">
    <location>
        <begin position="125"/>
        <end position="147"/>
    </location>
</feature>
<sequence length="591" mass="65171">MSGAPYVAHPRHESISPSSTSSLIAATPFLKSMSRVTAQPALHQKHRTLRDRARGTLPSKTRSAAQSLMRSTPPVAHPYFQFSLSPDPRNWGSNLSPDFTEADDDIHNPDHGINSRSIFHDGHLLSYRGLANMGCLVLLILGIITLFSGQVPEMPGNWGLIDLDTPQEAYTRVSFYDSSELELVFSDEFNTDGRTFYPGDDPYWEAVDLHYWETNNLEWYDPAAITTKNGALTITLSQKETHDLNFQGGMMTTWNKFCFTGGYIETSVKLPGSNNIVGLWPAVWTMGNLGRAGYGASLEGMWPYTYDACDVGTVANQTVNGSPEAATVNGDASENGILSFLPGQRLSRCTCNGESHPGPKHSDGTYVGRSAPEIDIFEAQITGTPLTGQVSQSAQWAPFNHGYEWFNTTANEIIADTTISEQNSYIGGSTQQATSVVTNTDQLCYENSATPCFSVYGFEYKGGFDNAYITWVSDNKTAWTLNVAGMAADSLVEISGRPVPQEPMYIIANLGMSENFGTVDLTHLVFPATMYIDYIRVYQPKNARNIGCDPTDFPTEAYINQYMEAYTNPNLTTWVNDFKQTFPKNSFLGQC</sequence>
<dbReference type="Proteomes" id="UP000310158">
    <property type="component" value="Unassembled WGS sequence"/>
</dbReference>
<dbReference type="FunFam" id="2.60.120.200:FF:000259">
    <property type="entry name" value="Chromosome 9, whole genome shotgun sequence"/>
    <property type="match status" value="1"/>
</dbReference>
<evidence type="ECO:0000256" key="2">
    <source>
        <dbReference type="ARBA" id="ARBA00010962"/>
    </source>
</evidence>
<dbReference type="CDD" id="cd02180">
    <property type="entry name" value="GH16_fungal_KRE6_glucanase"/>
    <property type="match status" value="1"/>
</dbReference>
<dbReference type="PANTHER" id="PTHR31361:SF1">
    <property type="entry name" value="BETA-GLUCAN SYNTHESIS-ASSOCIATED PROTEIN KRE6-RELATED"/>
    <property type="match status" value="1"/>
</dbReference>
<feature type="region of interest" description="Disordered" evidence="9">
    <location>
        <begin position="1"/>
        <end position="21"/>
    </location>
</feature>
<accession>A0A4S4LQI7</accession>
<evidence type="ECO:0000256" key="7">
    <source>
        <dbReference type="ARBA" id="ARBA00023180"/>
    </source>
</evidence>
<reference evidence="12 13" key="1">
    <citation type="submission" date="2019-02" db="EMBL/GenBank/DDBJ databases">
        <title>Genome sequencing of the rare red list fungi Bondarzewia mesenterica.</title>
        <authorList>
            <person name="Buettner E."/>
            <person name="Kellner H."/>
        </authorList>
    </citation>
    <scope>NUCLEOTIDE SEQUENCE [LARGE SCALE GENOMIC DNA]</scope>
    <source>
        <strain evidence="12 13">DSM 108281</strain>
    </source>
</reference>
<dbReference type="GO" id="GO:0005886">
    <property type="term" value="C:plasma membrane"/>
    <property type="evidence" value="ECO:0007669"/>
    <property type="project" value="TreeGrafter"/>
</dbReference>
<dbReference type="PROSITE" id="PS51762">
    <property type="entry name" value="GH16_2"/>
    <property type="match status" value="1"/>
</dbReference>
<keyword evidence="3 10" id="KW-0812">Transmembrane</keyword>